<dbReference type="InterPro" id="IPR009000">
    <property type="entry name" value="Transl_B-barrel_sf"/>
</dbReference>
<dbReference type="Gene3D" id="3.30.980.10">
    <property type="entry name" value="Threonyl-trna Synthetase, Chain A, domain 2"/>
    <property type="match status" value="1"/>
</dbReference>
<evidence type="ECO:0000313" key="7">
    <source>
        <dbReference type="Proteomes" id="UP000011083"/>
    </source>
</evidence>
<dbReference type="EMBL" id="KB007974">
    <property type="protein sequence ID" value="ELR17080.1"/>
    <property type="molecule type" value="Genomic_DNA"/>
</dbReference>
<evidence type="ECO:0000256" key="1">
    <source>
        <dbReference type="ARBA" id="ARBA00001947"/>
    </source>
</evidence>
<dbReference type="InterPro" id="IPR051335">
    <property type="entry name" value="Alanyl-tRNA_Editing_Enzymes"/>
</dbReference>
<keyword evidence="7" id="KW-1185">Reference proteome</keyword>
<dbReference type="OMA" id="KYDTTSW"/>
<dbReference type="GO" id="GO:0002196">
    <property type="term" value="F:Ser-tRNA(Ala) deacylase activity"/>
    <property type="evidence" value="ECO:0007669"/>
    <property type="project" value="TreeGrafter"/>
</dbReference>
<protein>
    <submittedName>
        <fullName evidence="6">AlanyltRNA synthetase, putative</fullName>
    </submittedName>
</protein>
<keyword evidence="6" id="KW-0030">Aminoacyl-tRNA synthetase</keyword>
<sequence length="412" mass="44878">MTTSASSHVDPLVLACQRDSYTRELQTRVKAHQPTEGGVLVEFEDSILFPEGGGQPSDAGTVDGVPVGQVFRHADGRVLHALPSVPADPSKVVLSVDWGRRFDHMQQHTAQHLISALAMSRFNADTASWSLGKELCTIDFNVPKISQEDLGRLEELVNEEIRQAKPVRCHEVRTDEDKAALPEAVRSRGLPTNLGVIRLIEISGVDMNTCCGTHVSNLSELQMIKFVGTEPKKGMVRVSFLAGNRLSRAVSTWSEREKKLNITLQCAATEHVAAATRINNDIKALTQQKRKLMKDLAVFVGQSAVKEGHKLVDVHRDDVDMSFLQTTAKAAQDAARAAASELVLFLSFSEGEGGQFILQGPQALVAETGKQVAELLQGKGGGRGNTFQGRAGSFKRRNEVVELLRAQLRSSS</sequence>
<feature type="domain" description="Threonyl/alanyl tRNA synthetase SAD" evidence="5">
    <location>
        <begin position="197"/>
        <end position="239"/>
    </location>
</feature>
<organism evidence="6 7">
    <name type="scientific">Acanthamoeba castellanii (strain ATCC 30010 / Neff)</name>
    <dbReference type="NCBI Taxonomy" id="1257118"/>
    <lineage>
        <taxon>Eukaryota</taxon>
        <taxon>Amoebozoa</taxon>
        <taxon>Discosea</taxon>
        <taxon>Longamoebia</taxon>
        <taxon>Centramoebida</taxon>
        <taxon>Acanthamoebidae</taxon>
        <taxon>Acanthamoeba</taxon>
    </lineage>
</organism>
<dbReference type="GO" id="GO:0043039">
    <property type="term" value="P:tRNA aminoacylation"/>
    <property type="evidence" value="ECO:0007669"/>
    <property type="project" value="InterPro"/>
</dbReference>
<evidence type="ECO:0000259" key="5">
    <source>
        <dbReference type="SMART" id="SM00863"/>
    </source>
</evidence>
<dbReference type="PANTHER" id="PTHR43462:SF1">
    <property type="entry name" value="ALANYL-TRNA EDITING PROTEIN AARSD1"/>
    <property type="match status" value="1"/>
</dbReference>
<proteinExistence type="inferred from homology"/>
<dbReference type="RefSeq" id="XP_004339093.1">
    <property type="nucleotide sequence ID" value="XM_004339045.1"/>
</dbReference>
<comment type="similarity">
    <text evidence="2">Belongs to the class-II aminoacyl-tRNA synthetase family. Alax-L subfamily.</text>
</comment>
<evidence type="ECO:0000256" key="4">
    <source>
        <dbReference type="ARBA" id="ARBA00022833"/>
    </source>
</evidence>
<dbReference type="SMART" id="SM00863">
    <property type="entry name" value="tRNA_SAD"/>
    <property type="match status" value="1"/>
</dbReference>
<keyword evidence="3" id="KW-0479">Metal-binding</keyword>
<dbReference type="VEuPathDB" id="AmoebaDB:ACA1_057120"/>
<name>L8GVR1_ACACF</name>
<dbReference type="GeneID" id="14918046"/>
<dbReference type="GO" id="GO:0046872">
    <property type="term" value="F:metal ion binding"/>
    <property type="evidence" value="ECO:0007669"/>
    <property type="project" value="UniProtKB-KW"/>
</dbReference>
<dbReference type="GO" id="GO:0004812">
    <property type="term" value="F:aminoacyl-tRNA ligase activity"/>
    <property type="evidence" value="ECO:0007669"/>
    <property type="project" value="UniProtKB-KW"/>
</dbReference>
<evidence type="ECO:0000313" key="6">
    <source>
        <dbReference type="EMBL" id="ELR17080.1"/>
    </source>
</evidence>
<gene>
    <name evidence="6" type="ORF">ACA1_057120</name>
</gene>
<dbReference type="Proteomes" id="UP000011083">
    <property type="component" value="Unassembled WGS sequence"/>
</dbReference>
<dbReference type="AlphaFoldDB" id="L8GVR1"/>
<evidence type="ECO:0000256" key="3">
    <source>
        <dbReference type="ARBA" id="ARBA00022723"/>
    </source>
</evidence>
<dbReference type="InterPro" id="IPR018163">
    <property type="entry name" value="Thr/Ala-tRNA-synth_IIc_edit"/>
</dbReference>
<dbReference type="PANTHER" id="PTHR43462">
    <property type="entry name" value="ALANYL-TRNA EDITING PROTEIN"/>
    <property type="match status" value="1"/>
</dbReference>
<dbReference type="KEGG" id="acan:ACA1_057120"/>
<dbReference type="OrthoDB" id="288942at2759"/>
<reference evidence="6 7" key="1">
    <citation type="journal article" date="2013" name="Genome Biol.">
        <title>Genome of Acanthamoeba castellanii highlights extensive lateral gene transfer and early evolution of tyrosine kinase signaling.</title>
        <authorList>
            <person name="Clarke M."/>
            <person name="Lohan A.J."/>
            <person name="Liu B."/>
            <person name="Lagkouvardos I."/>
            <person name="Roy S."/>
            <person name="Zafar N."/>
            <person name="Bertelli C."/>
            <person name="Schilde C."/>
            <person name="Kianianmomeni A."/>
            <person name="Burglin T.R."/>
            <person name="Frech C."/>
            <person name="Turcotte B."/>
            <person name="Kopec K.O."/>
            <person name="Synnott J.M."/>
            <person name="Choo C."/>
            <person name="Paponov I."/>
            <person name="Finkler A."/>
            <person name="Soon Heng Tan C."/>
            <person name="Hutchins A.P."/>
            <person name="Weinmeier T."/>
            <person name="Rattei T."/>
            <person name="Chu J.S."/>
            <person name="Gimenez G."/>
            <person name="Irimia M."/>
            <person name="Rigden D.J."/>
            <person name="Fitzpatrick D.A."/>
            <person name="Lorenzo-Morales J."/>
            <person name="Bateman A."/>
            <person name="Chiu C.H."/>
            <person name="Tang P."/>
            <person name="Hegemann P."/>
            <person name="Fromm H."/>
            <person name="Raoult D."/>
            <person name="Greub G."/>
            <person name="Miranda-Saavedra D."/>
            <person name="Chen N."/>
            <person name="Nash P."/>
            <person name="Ginger M.L."/>
            <person name="Horn M."/>
            <person name="Schaap P."/>
            <person name="Caler L."/>
            <person name="Loftus B."/>
        </authorList>
    </citation>
    <scope>NUCLEOTIDE SEQUENCE [LARGE SCALE GENOMIC DNA]</scope>
    <source>
        <strain evidence="6 7">Neff</strain>
    </source>
</reference>
<comment type="cofactor">
    <cofactor evidence="1">
        <name>Zn(2+)</name>
        <dbReference type="ChEBI" id="CHEBI:29105"/>
    </cofactor>
</comment>
<keyword evidence="6" id="KW-0436">Ligase</keyword>
<dbReference type="GO" id="GO:0005524">
    <property type="term" value="F:ATP binding"/>
    <property type="evidence" value="ECO:0007669"/>
    <property type="project" value="InterPro"/>
</dbReference>
<evidence type="ECO:0000256" key="2">
    <source>
        <dbReference type="ARBA" id="ARBA00008429"/>
    </source>
</evidence>
<dbReference type="Pfam" id="PF07973">
    <property type="entry name" value="tRNA_SAD"/>
    <property type="match status" value="1"/>
</dbReference>
<keyword evidence="4" id="KW-0862">Zinc</keyword>
<dbReference type="InterPro" id="IPR012947">
    <property type="entry name" value="tRNA_SAD"/>
</dbReference>
<dbReference type="SUPFAM" id="SSF50447">
    <property type="entry name" value="Translation proteins"/>
    <property type="match status" value="1"/>
</dbReference>
<dbReference type="Gene3D" id="2.40.30.130">
    <property type="match status" value="1"/>
</dbReference>
<accession>L8GVR1</accession>
<dbReference type="SUPFAM" id="SSF55186">
    <property type="entry name" value="ThrRS/AlaRS common domain"/>
    <property type="match status" value="1"/>
</dbReference>
<dbReference type="STRING" id="1257118.L8GVR1"/>